<dbReference type="CDD" id="cd01983">
    <property type="entry name" value="SIMIBI"/>
    <property type="match status" value="1"/>
</dbReference>
<protein>
    <submittedName>
        <fullName evidence="1">Uridine kinase</fullName>
    </submittedName>
</protein>
<dbReference type="Proteomes" id="UP000580839">
    <property type="component" value="Unassembled WGS sequence"/>
</dbReference>
<keyword evidence="1" id="KW-0808">Transferase</keyword>
<dbReference type="EMBL" id="JABFRW010000201">
    <property type="protein sequence ID" value="NOT35544.1"/>
    <property type="molecule type" value="Genomic_DNA"/>
</dbReference>
<organism evidence="1 2">
    <name type="scientific">Eiseniibacteriota bacterium</name>
    <dbReference type="NCBI Taxonomy" id="2212470"/>
    <lineage>
        <taxon>Bacteria</taxon>
        <taxon>Candidatus Eiseniibacteriota</taxon>
    </lineage>
</organism>
<sequence length="200" mass="22474">MSATPLSSAARPSGISRLTMPVRRSELALRTRTDFVGHIAALAERVMATPPARPAWARLIALSGIDASGKGLIARHLAAAIERLGLRTAVIGLDEWHQPPAIRFGDPPGEHFYRHAFDFEGVFARVLEPLRLHRMLHTLCVRPHPHDGTPRGISYRLDDIDVVLFEGVFALRRDLRPRYDLRVWVDCPFEIALERARARN</sequence>
<reference evidence="1 2" key="1">
    <citation type="submission" date="2020-04" db="EMBL/GenBank/DDBJ databases">
        <title>Metagenomic profiling of ammonia- and methane-oxidizing microorganisms in a Dutch drinking water treatment plant.</title>
        <authorList>
            <person name="Poghosyan L."/>
            <person name="Leucker S."/>
        </authorList>
    </citation>
    <scope>NUCLEOTIDE SEQUENCE [LARGE SCALE GENOMIC DNA]</scope>
    <source>
        <strain evidence="1">S-RSF-IL-03</strain>
    </source>
</reference>
<dbReference type="GO" id="GO:0016301">
    <property type="term" value="F:kinase activity"/>
    <property type="evidence" value="ECO:0007669"/>
    <property type="project" value="UniProtKB-KW"/>
</dbReference>
<comment type="caution">
    <text evidence="1">The sequence shown here is derived from an EMBL/GenBank/DDBJ whole genome shotgun (WGS) entry which is preliminary data.</text>
</comment>
<evidence type="ECO:0000313" key="1">
    <source>
        <dbReference type="EMBL" id="NOT35544.1"/>
    </source>
</evidence>
<accession>A0A849SSA5</accession>
<dbReference type="SUPFAM" id="SSF52540">
    <property type="entry name" value="P-loop containing nucleoside triphosphate hydrolases"/>
    <property type="match status" value="1"/>
</dbReference>
<keyword evidence="1" id="KW-0418">Kinase</keyword>
<evidence type="ECO:0000313" key="2">
    <source>
        <dbReference type="Proteomes" id="UP000580839"/>
    </source>
</evidence>
<gene>
    <name evidence="1" type="ORF">HOP12_15475</name>
</gene>
<name>A0A849SSA5_UNCEI</name>
<dbReference type="Gene3D" id="3.40.50.300">
    <property type="entry name" value="P-loop containing nucleotide triphosphate hydrolases"/>
    <property type="match status" value="1"/>
</dbReference>
<proteinExistence type="predicted"/>
<dbReference type="InterPro" id="IPR027417">
    <property type="entry name" value="P-loop_NTPase"/>
</dbReference>
<dbReference type="AlphaFoldDB" id="A0A849SSA5"/>